<evidence type="ECO:0000256" key="5">
    <source>
        <dbReference type="PIRSR" id="PIRSR000429-2"/>
    </source>
</evidence>
<evidence type="ECO:0000259" key="8">
    <source>
        <dbReference type="Pfam" id="PF02803"/>
    </source>
</evidence>
<accession>A0A0M4CXU8</accession>
<evidence type="ECO:0000256" key="2">
    <source>
        <dbReference type="ARBA" id="ARBA00022679"/>
    </source>
</evidence>
<feature type="domain" description="Thiolase N-terminal" evidence="7">
    <location>
        <begin position="4"/>
        <end position="260"/>
    </location>
</feature>
<proteinExistence type="inferred from homology"/>
<dbReference type="InterPro" id="IPR020617">
    <property type="entry name" value="Thiolase_C"/>
</dbReference>
<dbReference type="Pfam" id="PF00108">
    <property type="entry name" value="Thiolase_N"/>
    <property type="match status" value="1"/>
</dbReference>
<dbReference type="Pfam" id="PF02803">
    <property type="entry name" value="Thiolase_C"/>
    <property type="match status" value="1"/>
</dbReference>
<feature type="binding site" evidence="5">
    <location>
        <position position="183"/>
    </location>
    <ligand>
        <name>CoA</name>
        <dbReference type="ChEBI" id="CHEBI:57287"/>
    </ligand>
</feature>
<protein>
    <submittedName>
        <fullName evidence="9">Acetyl-CoA acetyltransferase</fullName>
    </submittedName>
</protein>
<dbReference type="InterPro" id="IPR020616">
    <property type="entry name" value="Thiolase_N"/>
</dbReference>
<dbReference type="RefSeq" id="WP_053549336.1">
    <property type="nucleotide sequence ID" value="NZ_CP010802.1"/>
</dbReference>
<dbReference type="InterPro" id="IPR002155">
    <property type="entry name" value="Thiolase"/>
</dbReference>
<evidence type="ECO:0000313" key="9">
    <source>
        <dbReference type="EMBL" id="ALC15102.1"/>
    </source>
</evidence>
<feature type="binding site" evidence="5">
    <location>
        <begin position="221"/>
        <end position="223"/>
    </location>
    <ligand>
        <name>CoA</name>
        <dbReference type="ChEBI" id="CHEBI:57287"/>
    </ligand>
</feature>
<dbReference type="PIRSF" id="PIRSF000429">
    <property type="entry name" value="Ac-CoA_Ac_transf"/>
    <property type="match status" value="1"/>
</dbReference>
<dbReference type="PANTHER" id="PTHR18919">
    <property type="entry name" value="ACETYL-COA C-ACYLTRANSFERASE"/>
    <property type="match status" value="1"/>
</dbReference>
<dbReference type="CDD" id="cd00751">
    <property type="entry name" value="thiolase"/>
    <property type="match status" value="1"/>
</dbReference>
<evidence type="ECO:0000256" key="6">
    <source>
        <dbReference type="RuleBase" id="RU003557"/>
    </source>
</evidence>
<feature type="active site" description="Acyl-thioester intermediate" evidence="4">
    <location>
        <position position="88"/>
    </location>
</feature>
<dbReference type="InterPro" id="IPR020610">
    <property type="entry name" value="Thiolase_AS"/>
</dbReference>
<dbReference type="PROSITE" id="PS00098">
    <property type="entry name" value="THIOLASE_1"/>
    <property type="match status" value="1"/>
</dbReference>
<dbReference type="FunFam" id="3.40.47.10:FF:000010">
    <property type="entry name" value="Acetyl-CoA acetyltransferase (Thiolase)"/>
    <property type="match status" value="1"/>
</dbReference>
<evidence type="ECO:0000259" key="7">
    <source>
        <dbReference type="Pfam" id="PF00108"/>
    </source>
</evidence>
<dbReference type="InterPro" id="IPR020615">
    <property type="entry name" value="Thiolase_acyl_enz_int_AS"/>
</dbReference>
<dbReference type="PANTHER" id="PTHR18919:SF138">
    <property type="entry name" value="ACETYL-COA C-ACETYLTRANSFERASE"/>
    <property type="match status" value="1"/>
</dbReference>
<gene>
    <name evidence="9" type="ORF">DSOUD_0307</name>
</gene>
<dbReference type="OrthoDB" id="4565318at2"/>
<feature type="active site" description="Proton acceptor" evidence="4">
    <location>
        <position position="377"/>
    </location>
</feature>
<feature type="active site" description="Proton acceptor" evidence="4">
    <location>
        <position position="347"/>
    </location>
</feature>
<evidence type="ECO:0000256" key="1">
    <source>
        <dbReference type="ARBA" id="ARBA00010982"/>
    </source>
</evidence>
<feature type="domain" description="Thiolase C-terminal" evidence="8">
    <location>
        <begin position="268"/>
        <end position="390"/>
    </location>
</feature>
<keyword evidence="2 6" id="KW-0808">Transferase</keyword>
<reference evidence="9 10" key="1">
    <citation type="submission" date="2015-07" db="EMBL/GenBank/DDBJ databases">
        <title>Isolation and Genomic Characterization of a Novel Halophilic Metal-Reducing Deltaproteobacterium from the Deep Subsurface.</title>
        <authorList>
            <person name="Badalamenti J.P."/>
            <person name="Summers Z.M."/>
            <person name="Gralnick J.A."/>
            <person name="Bond D.R."/>
        </authorList>
    </citation>
    <scope>NUCLEOTIDE SEQUENCE [LARGE SCALE GENOMIC DNA]</scope>
    <source>
        <strain evidence="9 10">WTL</strain>
    </source>
</reference>
<dbReference type="PROSITE" id="PS00099">
    <property type="entry name" value="THIOLASE_3"/>
    <property type="match status" value="1"/>
</dbReference>
<comment type="similarity">
    <text evidence="1 6">Belongs to the thiolase-like superfamily. Thiolase family.</text>
</comment>
<sequence length="391" mass="40284">MENVYVVEALRTPFGSFGGTLADVPAARLGAAVIAGLLERSGVAPEEIGQVIAGQVLSGGAGQAPARQAMRYAGIPDQIPALTINKVCGSGLKAIMLGADAIRLGDSETVIAGGMENMSMAPYALPSARFGLRLGKGEAVDLLVHDALTDPYSGRHMGEIAEARVIAHGLTREAQDAFAGESYRRAQLAQTSGVFKGETVAVVKASRKGDLTVDQDEEPFRGDIAKLGSLRPAFDKNGTLTAGNASSINDGAAFALLAGEKAVKRLGLKPKARLVAYATNSLPPDLFPDAPVGAIERACAKAGLTTADIGLWEINEAFAAVTMIAIKELGLDPQKVNVNGGACALGHPVGASGARLVATLVAEMQRRGERYGLATLCIGGGEAVAAIFERV</sequence>
<evidence type="ECO:0000256" key="4">
    <source>
        <dbReference type="PIRSR" id="PIRSR000429-1"/>
    </source>
</evidence>
<dbReference type="SUPFAM" id="SSF53901">
    <property type="entry name" value="Thiolase-like"/>
    <property type="match status" value="2"/>
</dbReference>
<evidence type="ECO:0000256" key="3">
    <source>
        <dbReference type="ARBA" id="ARBA00023315"/>
    </source>
</evidence>
<dbReference type="EMBL" id="CP010802">
    <property type="protein sequence ID" value="ALC15102.1"/>
    <property type="molecule type" value="Genomic_DNA"/>
</dbReference>
<dbReference type="NCBIfam" id="TIGR01930">
    <property type="entry name" value="AcCoA-C-Actrans"/>
    <property type="match status" value="1"/>
</dbReference>
<dbReference type="InterPro" id="IPR016039">
    <property type="entry name" value="Thiolase-like"/>
</dbReference>
<dbReference type="Gene3D" id="3.40.47.10">
    <property type="match status" value="2"/>
</dbReference>
<dbReference type="AlphaFoldDB" id="A0A0M4CXU8"/>
<organism evidence="9 10">
    <name type="scientific">Desulfuromonas soudanensis</name>
    <dbReference type="NCBI Taxonomy" id="1603606"/>
    <lineage>
        <taxon>Bacteria</taxon>
        <taxon>Pseudomonadati</taxon>
        <taxon>Thermodesulfobacteriota</taxon>
        <taxon>Desulfuromonadia</taxon>
        <taxon>Desulfuromonadales</taxon>
        <taxon>Desulfuromonadaceae</taxon>
        <taxon>Desulfuromonas</taxon>
    </lineage>
</organism>
<name>A0A0M4CXU8_9BACT</name>
<feature type="binding site" evidence="5">
    <location>
        <position position="246"/>
    </location>
    <ligand>
        <name>CoA</name>
        <dbReference type="ChEBI" id="CHEBI:57287"/>
    </ligand>
</feature>
<dbReference type="KEGG" id="des:DSOUD_0307"/>
<keyword evidence="10" id="KW-1185">Reference proteome</keyword>
<dbReference type="PATRIC" id="fig|1603606.3.peg.333"/>
<evidence type="ECO:0000313" key="10">
    <source>
        <dbReference type="Proteomes" id="UP000057158"/>
    </source>
</evidence>
<dbReference type="GO" id="GO:0003988">
    <property type="term" value="F:acetyl-CoA C-acyltransferase activity"/>
    <property type="evidence" value="ECO:0007669"/>
    <property type="project" value="UniProtKB-ARBA"/>
</dbReference>
<keyword evidence="3 6" id="KW-0012">Acyltransferase</keyword>
<feature type="binding site" evidence="5">
    <location>
        <position position="226"/>
    </location>
    <ligand>
        <name>CoA</name>
        <dbReference type="ChEBI" id="CHEBI:57287"/>
    </ligand>
</feature>
<dbReference type="Proteomes" id="UP000057158">
    <property type="component" value="Chromosome"/>
</dbReference>
<dbReference type="STRING" id="1603606.DSOUD_0307"/>